<keyword evidence="3" id="KW-1185">Reference proteome</keyword>
<dbReference type="AlphaFoldDB" id="A0A6G0IJC6"/>
<feature type="region of interest" description="Disordered" evidence="1">
    <location>
        <begin position="140"/>
        <end position="216"/>
    </location>
</feature>
<feature type="compositionally biased region" description="Acidic residues" evidence="1">
    <location>
        <begin position="177"/>
        <end position="186"/>
    </location>
</feature>
<evidence type="ECO:0000313" key="3">
    <source>
        <dbReference type="Proteomes" id="UP000424527"/>
    </source>
</evidence>
<organism evidence="2 3">
    <name type="scientific">Larimichthys crocea</name>
    <name type="common">Large yellow croaker</name>
    <name type="synonym">Pseudosciaena crocea</name>
    <dbReference type="NCBI Taxonomy" id="215358"/>
    <lineage>
        <taxon>Eukaryota</taxon>
        <taxon>Metazoa</taxon>
        <taxon>Chordata</taxon>
        <taxon>Craniata</taxon>
        <taxon>Vertebrata</taxon>
        <taxon>Euteleostomi</taxon>
        <taxon>Actinopterygii</taxon>
        <taxon>Neopterygii</taxon>
        <taxon>Teleostei</taxon>
        <taxon>Neoteleostei</taxon>
        <taxon>Acanthomorphata</taxon>
        <taxon>Eupercaria</taxon>
        <taxon>Sciaenidae</taxon>
        <taxon>Larimichthys</taxon>
    </lineage>
</organism>
<feature type="compositionally biased region" description="Polar residues" evidence="1">
    <location>
        <begin position="154"/>
        <end position="166"/>
    </location>
</feature>
<feature type="compositionally biased region" description="Polar residues" evidence="1">
    <location>
        <begin position="75"/>
        <end position="86"/>
    </location>
</feature>
<name>A0A6G0IJC6_LARCR</name>
<evidence type="ECO:0000256" key="1">
    <source>
        <dbReference type="SAM" id="MobiDB-lite"/>
    </source>
</evidence>
<proteinExistence type="predicted"/>
<reference evidence="2 3" key="1">
    <citation type="submission" date="2019-07" db="EMBL/GenBank/DDBJ databases">
        <title>Chromosome genome assembly for large yellow croaker.</title>
        <authorList>
            <person name="Xiao S."/>
        </authorList>
    </citation>
    <scope>NUCLEOTIDE SEQUENCE [LARGE SCALE GENOMIC DNA]</scope>
    <source>
        <strain evidence="2">JMULYC20181020</strain>
        <tissue evidence="2">Muscle</tissue>
    </source>
</reference>
<evidence type="ECO:0000313" key="2">
    <source>
        <dbReference type="EMBL" id="KAE8291609.1"/>
    </source>
</evidence>
<gene>
    <name evidence="2" type="ORF">D5F01_LYC08965</name>
</gene>
<feature type="region of interest" description="Disordered" evidence="1">
    <location>
        <begin position="100"/>
        <end position="122"/>
    </location>
</feature>
<dbReference type="EMBL" id="REGW02000009">
    <property type="protein sequence ID" value="KAE8291609.1"/>
    <property type="molecule type" value="Genomic_DNA"/>
</dbReference>
<comment type="caution">
    <text evidence="2">The sequence shown here is derived from an EMBL/GenBank/DDBJ whole genome shotgun (WGS) entry which is preliminary data.</text>
</comment>
<protein>
    <submittedName>
        <fullName evidence="2">Uncharacterized protein</fullName>
    </submittedName>
</protein>
<sequence>MNETRKHRAVCAADESMHVHGEQRRSFQSNAFHESRVFSLLPPRPRTYGLSFRGSELLGLQVQGFCCPLQQRPSSGRITHRVTPQSRGGREGSLTLLSNLKGRLERRAKPASASRTENRPEVITEGGASTVCHHTDPISELTETHTTPRKSERQALQGQSGATKVSQLHLYLPSSLCDDEEQDTEKEEMRTSVEKTTTQGSETNDSSVLINPSHNS</sequence>
<accession>A0A6G0IJC6</accession>
<feature type="compositionally biased region" description="Polar residues" evidence="1">
    <location>
        <begin position="194"/>
        <end position="216"/>
    </location>
</feature>
<feature type="region of interest" description="Disordered" evidence="1">
    <location>
        <begin position="75"/>
        <end position="94"/>
    </location>
</feature>
<dbReference type="Proteomes" id="UP000424527">
    <property type="component" value="Unassembled WGS sequence"/>
</dbReference>